<keyword evidence="2" id="KW-1185">Reference proteome</keyword>
<dbReference type="RefSeq" id="WP_378976340.1">
    <property type="nucleotide sequence ID" value="NZ_JBHTBJ010000046.1"/>
</dbReference>
<comment type="caution">
    <text evidence="1">The sequence shown here is derived from an EMBL/GenBank/DDBJ whole genome shotgun (WGS) entry which is preliminary data.</text>
</comment>
<organism evidence="1 2">
    <name type="scientific">Paractinoplanes rhizophilus</name>
    <dbReference type="NCBI Taxonomy" id="1416877"/>
    <lineage>
        <taxon>Bacteria</taxon>
        <taxon>Bacillati</taxon>
        <taxon>Actinomycetota</taxon>
        <taxon>Actinomycetes</taxon>
        <taxon>Micromonosporales</taxon>
        <taxon>Micromonosporaceae</taxon>
        <taxon>Paractinoplanes</taxon>
    </lineage>
</organism>
<sequence length="119" mass="13009">MTFMSPPGVPPEWSSADYFDDSESLRPFASRKEVVAAIHKVVASTSRTRSELARYAGRLVRAANRLAQAADATRNSDLMTASATLRKAADAVEHARALLVQSKGYLDGPPPTRGRPRRR</sequence>
<name>A0ABW2I2V6_9ACTN</name>
<accession>A0ABW2I2V6</accession>
<evidence type="ECO:0000313" key="1">
    <source>
        <dbReference type="EMBL" id="MFC7279221.1"/>
    </source>
</evidence>
<protein>
    <submittedName>
        <fullName evidence="1">Uncharacterized protein</fullName>
    </submittedName>
</protein>
<gene>
    <name evidence="1" type="ORF">ACFQS1_35115</name>
</gene>
<dbReference type="EMBL" id="JBHTBJ010000046">
    <property type="protein sequence ID" value="MFC7279221.1"/>
    <property type="molecule type" value="Genomic_DNA"/>
</dbReference>
<reference evidence="2" key="1">
    <citation type="journal article" date="2019" name="Int. J. Syst. Evol. Microbiol.">
        <title>The Global Catalogue of Microorganisms (GCM) 10K type strain sequencing project: providing services to taxonomists for standard genome sequencing and annotation.</title>
        <authorList>
            <consortium name="The Broad Institute Genomics Platform"/>
            <consortium name="The Broad Institute Genome Sequencing Center for Infectious Disease"/>
            <person name="Wu L."/>
            <person name="Ma J."/>
        </authorList>
    </citation>
    <scope>NUCLEOTIDE SEQUENCE [LARGE SCALE GENOMIC DNA]</scope>
    <source>
        <strain evidence="2">XZYJT-10</strain>
    </source>
</reference>
<proteinExistence type="predicted"/>
<evidence type="ECO:0000313" key="2">
    <source>
        <dbReference type="Proteomes" id="UP001596548"/>
    </source>
</evidence>
<dbReference type="Proteomes" id="UP001596548">
    <property type="component" value="Unassembled WGS sequence"/>
</dbReference>